<accession>A0A6J5YXX4</accession>
<name>A0A6J5YXX4_9ZZZZ</name>
<evidence type="ECO:0000259" key="1">
    <source>
        <dbReference type="Pfam" id="PF23493"/>
    </source>
</evidence>
<feature type="domain" description="Cysteinyl-tRNA ligase anticodon binding" evidence="1">
    <location>
        <begin position="50"/>
        <end position="92"/>
    </location>
</feature>
<dbReference type="GO" id="GO:0006418">
    <property type="term" value="P:tRNA aminoacylation for protein translation"/>
    <property type="evidence" value="ECO:0007669"/>
    <property type="project" value="InterPro"/>
</dbReference>
<dbReference type="InterPro" id="IPR009080">
    <property type="entry name" value="tRNAsynth_Ia_anticodon-bd"/>
</dbReference>
<dbReference type="GO" id="GO:0005524">
    <property type="term" value="F:ATP binding"/>
    <property type="evidence" value="ECO:0007669"/>
    <property type="project" value="InterPro"/>
</dbReference>
<reference evidence="2" key="1">
    <citation type="submission" date="2020-05" db="EMBL/GenBank/DDBJ databases">
        <authorList>
            <person name="Chiriac C."/>
            <person name="Salcher M."/>
            <person name="Ghai R."/>
            <person name="Kavagutti S V."/>
        </authorList>
    </citation>
    <scope>NUCLEOTIDE SEQUENCE</scope>
</reference>
<dbReference type="AlphaFoldDB" id="A0A6J5YXX4"/>
<dbReference type="Gene3D" id="1.20.120.1910">
    <property type="entry name" value="Cysteine-tRNA ligase, C-terminal anti-codon recognition domain"/>
    <property type="match status" value="1"/>
</dbReference>
<dbReference type="EMBL" id="CAESAK010000048">
    <property type="protein sequence ID" value="CAB4335084.1"/>
    <property type="molecule type" value="Genomic_DNA"/>
</dbReference>
<evidence type="ECO:0000313" key="2">
    <source>
        <dbReference type="EMBL" id="CAB4335084.1"/>
    </source>
</evidence>
<organism evidence="2">
    <name type="scientific">freshwater metagenome</name>
    <dbReference type="NCBI Taxonomy" id="449393"/>
    <lineage>
        <taxon>unclassified sequences</taxon>
        <taxon>metagenomes</taxon>
        <taxon>ecological metagenomes</taxon>
    </lineage>
</organism>
<dbReference type="InterPro" id="IPR056411">
    <property type="entry name" value="CysS_C"/>
</dbReference>
<sequence length="93" mass="10385">MADLDTPKAILRLRAIEKDKSIGAADKRAIFLFADQVLALELDRAPEREESSPEIEALLRARAQARADSNWAESDRLRDELTKLGFTVSDSKS</sequence>
<dbReference type="Pfam" id="PF23493">
    <property type="entry name" value="CysS_C"/>
    <property type="match status" value="1"/>
</dbReference>
<dbReference type="SUPFAM" id="SSF47323">
    <property type="entry name" value="Anticodon-binding domain of a subclass of class I aminoacyl-tRNA synthetases"/>
    <property type="match status" value="1"/>
</dbReference>
<proteinExistence type="predicted"/>
<dbReference type="GO" id="GO:0004812">
    <property type="term" value="F:aminoacyl-tRNA ligase activity"/>
    <property type="evidence" value="ECO:0007669"/>
    <property type="project" value="InterPro"/>
</dbReference>
<gene>
    <name evidence="2" type="ORF">UFOPK3775_00485</name>
</gene>
<protein>
    <submittedName>
        <fullName evidence="2">Unannotated protein</fullName>
    </submittedName>
</protein>